<dbReference type="PROSITE" id="PS51257">
    <property type="entry name" value="PROKAR_LIPOPROTEIN"/>
    <property type="match status" value="1"/>
</dbReference>
<name>Q2SM93_HAHCH</name>
<keyword evidence="4" id="KW-1185">Reference proteome</keyword>
<evidence type="ECO:0000313" key="3">
    <source>
        <dbReference type="EMBL" id="ABC28231.1"/>
    </source>
</evidence>
<organism evidence="3 4">
    <name type="scientific">Hahella chejuensis (strain KCTC 2396)</name>
    <dbReference type="NCBI Taxonomy" id="349521"/>
    <lineage>
        <taxon>Bacteria</taxon>
        <taxon>Pseudomonadati</taxon>
        <taxon>Pseudomonadota</taxon>
        <taxon>Gammaproteobacteria</taxon>
        <taxon>Oceanospirillales</taxon>
        <taxon>Hahellaceae</taxon>
        <taxon>Hahella</taxon>
    </lineage>
</organism>
<feature type="signal peptide" evidence="1">
    <location>
        <begin position="1"/>
        <end position="19"/>
    </location>
</feature>
<dbReference type="AlphaFoldDB" id="Q2SM93"/>
<dbReference type="STRING" id="349521.HCH_01367"/>
<dbReference type="Proteomes" id="UP000000238">
    <property type="component" value="Chromosome"/>
</dbReference>
<dbReference type="KEGG" id="hch:HCH_01367"/>
<proteinExistence type="predicted"/>
<feature type="chain" id="PRO_5004215621" evidence="1">
    <location>
        <begin position="20"/>
        <end position="192"/>
    </location>
</feature>
<gene>
    <name evidence="3" type="ordered locus">HCH_01367</name>
</gene>
<evidence type="ECO:0000256" key="1">
    <source>
        <dbReference type="SAM" id="SignalP"/>
    </source>
</evidence>
<accession>Q2SM93</accession>
<dbReference type="EMBL" id="CP000155">
    <property type="protein sequence ID" value="ABC28231.1"/>
    <property type="molecule type" value="Genomic_DNA"/>
</dbReference>
<keyword evidence="1" id="KW-0732">Signal</keyword>
<dbReference type="eggNOG" id="COG3018">
    <property type="taxonomic scope" value="Bacteria"/>
</dbReference>
<dbReference type="RefSeq" id="WP_011395304.1">
    <property type="nucleotide sequence ID" value="NC_007645.1"/>
</dbReference>
<sequence>MSKQIQAVVLAALAGLLSACGLYGQKQEPIDDNIGKDPIVVRVSGYATYEDPRHATSQRHRLLAMRASKLDAYRSLAERIYGTVIYGSSTVEALVMQNDGFKTMVDSVIRGARVMSVSELQGGGFETVLEVVLEARFRRCLTNVNYFRYTEECRMPLPHSDPDLRASMDSPAGAAGSSTGTGLYFLDGDVKK</sequence>
<reference evidence="3 4" key="1">
    <citation type="journal article" date="2005" name="Nucleic Acids Res.">
        <title>Genomic blueprint of Hahella chejuensis, a marine microbe producing an algicidal agent.</title>
        <authorList>
            <person name="Jeong H."/>
            <person name="Yim J.H."/>
            <person name="Lee C."/>
            <person name="Choi S.-H."/>
            <person name="Park Y.K."/>
            <person name="Yoon S.H."/>
            <person name="Hur C.-G."/>
            <person name="Kang H.-Y."/>
            <person name="Kim D."/>
            <person name="Lee H.H."/>
            <person name="Park K.H."/>
            <person name="Park S.-H."/>
            <person name="Park H.-S."/>
            <person name="Lee H.K."/>
            <person name="Oh T.K."/>
            <person name="Kim J.F."/>
        </authorList>
    </citation>
    <scope>NUCLEOTIDE SEQUENCE [LARGE SCALE GENOMIC DNA]</scope>
    <source>
        <strain evidence="3 4">KCTC 2396</strain>
    </source>
</reference>
<dbReference type="HOGENOM" id="CLU_118514_0_0_6"/>
<evidence type="ECO:0000313" key="4">
    <source>
        <dbReference type="Proteomes" id="UP000000238"/>
    </source>
</evidence>
<dbReference type="Pfam" id="PF02169">
    <property type="entry name" value="LPP20"/>
    <property type="match status" value="1"/>
</dbReference>
<evidence type="ECO:0000259" key="2">
    <source>
        <dbReference type="Pfam" id="PF02169"/>
    </source>
</evidence>
<feature type="domain" description="Lipoprotein LPP20-like" evidence="2">
    <location>
        <begin position="52"/>
        <end position="131"/>
    </location>
</feature>
<protein>
    <submittedName>
        <fullName evidence="3">Uncharacterized protein conserved in bacteria</fullName>
    </submittedName>
</protein>
<dbReference type="InterPro" id="IPR024952">
    <property type="entry name" value="LPP20-like_dom"/>
</dbReference>